<dbReference type="PANTHER" id="PTHR19871">
    <property type="entry name" value="BETA TRANSDUCIN-RELATED PROTEIN"/>
    <property type="match status" value="1"/>
</dbReference>
<feature type="region of interest" description="Disordered" evidence="1">
    <location>
        <begin position="100"/>
        <end position="143"/>
    </location>
</feature>
<accession>A0A3S1B7V3</accession>
<dbReference type="InterPro" id="IPR052752">
    <property type="entry name" value="NACHT-WD_repeat"/>
</dbReference>
<evidence type="ECO:0000313" key="2">
    <source>
        <dbReference type="EMBL" id="RUS77156.1"/>
    </source>
</evidence>
<keyword evidence="3" id="KW-1185">Reference proteome</keyword>
<name>A0A3S1B7V3_ELYCH</name>
<sequence>MPAAVALTVGDQRRGVLELAGHPTRYSQTKVRGVRKRRRQKLLRTDRNSHDNTTDERRARHGFPSFPFASDGRGNMAAANLGVLDSQDRVQQLIKLAEDGRKKSNTLPPLEREVSFARQPRKGGPSLNTTSQSLRDSEEKPFRKVSIKMDRKIVSHLKVHLNKRLQRRFDPHTDRLEYPSDEDGRDRRSTTARDGQTSGHGEKSIFTHYSETGEKIQGSDGRRLKASKSPSRSIPGGHRSSVTNASLDMGGHSSNKDDQMGDEIAFVKNSPLPAIPSDGQTDSEKSGVNGFSHNENGIEENELNEEDIQLLSIDDDVEVEELDYRLMDVSPVQTPSASRPQSGVTDWTTVGDHLDLASEVLSGSAHVTCPPDRAIINLYIAAGYSDTEAERFFMQEHLYPDLRAHCMHHGHELRVHDLHWGFKDAISDDHRVPDVMHKVICEVQDSMHGINFVILLGQRTGPCVLPANIPQEELEKIALVASMAAEAQRADLKVRIAEVEAARSEREAKTRPE</sequence>
<dbReference type="OrthoDB" id="6161112at2759"/>
<comment type="caution">
    <text evidence="2">The sequence shown here is derived from an EMBL/GenBank/DDBJ whole genome shotgun (WGS) entry which is preliminary data.</text>
</comment>
<dbReference type="Proteomes" id="UP000271974">
    <property type="component" value="Unassembled WGS sequence"/>
</dbReference>
<gene>
    <name evidence="2" type="ORF">EGW08_015079</name>
</gene>
<evidence type="ECO:0000256" key="1">
    <source>
        <dbReference type="SAM" id="MobiDB-lite"/>
    </source>
</evidence>
<evidence type="ECO:0000313" key="3">
    <source>
        <dbReference type="Proteomes" id="UP000271974"/>
    </source>
</evidence>
<dbReference type="STRING" id="188477.A0A3S1B7V3"/>
<feature type="non-terminal residue" evidence="2">
    <location>
        <position position="513"/>
    </location>
</feature>
<dbReference type="AlphaFoldDB" id="A0A3S1B7V3"/>
<feature type="compositionally biased region" description="Basic and acidic residues" evidence="1">
    <location>
        <begin position="43"/>
        <end position="58"/>
    </location>
</feature>
<reference evidence="2 3" key="1">
    <citation type="submission" date="2019-01" db="EMBL/GenBank/DDBJ databases">
        <title>A draft genome assembly of the solar-powered sea slug Elysia chlorotica.</title>
        <authorList>
            <person name="Cai H."/>
            <person name="Li Q."/>
            <person name="Fang X."/>
            <person name="Li J."/>
            <person name="Curtis N.E."/>
            <person name="Altenburger A."/>
            <person name="Shibata T."/>
            <person name="Feng M."/>
            <person name="Maeda T."/>
            <person name="Schwartz J.A."/>
            <person name="Shigenobu S."/>
            <person name="Lundholm N."/>
            <person name="Nishiyama T."/>
            <person name="Yang H."/>
            <person name="Hasebe M."/>
            <person name="Li S."/>
            <person name="Pierce S.K."/>
            <person name="Wang J."/>
        </authorList>
    </citation>
    <scope>NUCLEOTIDE SEQUENCE [LARGE SCALE GENOMIC DNA]</scope>
    <source>
        <strain evidence="2">EC2010</strain>
        <tissue evidence="2">Whole organism of an adult</tissue>
    </source>
</reference>
<dbReference type="PANTHER" id="PTHR19871:SF14">
    <property type="entry name" value="DUF4062 DOMAIN-CONTAINING PROTEIN"/>
    <property type="match status" value="1"/>
</dbReference>
<feature type="region of interest" description="Disordered" evidence="1">
    <location>
        <begin position="170"/>
        <end position="259"/>
    </location>
</feature>
<dbReference type="EMBL" id="RQTK01000605">
    <property type="protein sequence ID" value="RUS77156.1"/>
    <property type="molecule type" value="Genomic_DNA"/>
</dbReference>
<organism evidence="2 3">
    <name type="scientific">Elysia chlorotica</name>
    <name type="common">Eastern emerald elysia</name>
    <name type="synonym">Sea slug</name>
    <dbReference type="NCBI Taxonomy" id="188477"/>
    <lineage>
        <taxon>Eukaryota</taxon>
        <taxon>Metazoa</taxon>
        <taxon>Spiralia</taxon>
        <taxon>Lophotrochozoa</taxon>
        <taxon>Mollusca</taxon>
        <taxon>Gastropoda</taxon>
        <taxon>Heterobranchia</taxon>
        <taxon>Euthyneura</taxon>
        <taxon>Panpulmonata</taxon>
        <taxon>Sacoglossa</taxon>
        <taxon>Placobranchoidea</taxon>
        <taxon>Plakobranchidae</taxon>
        <taxon>Elysia</taxon>
    </lineage>
</organism>
<feature type="region of interest" description="Disordered" evidence="1">
    <location>
        <begin position="36"/>
        <end position="63"/>
    </location>
</feature>
<proteinExistence type="predicted"/>
<feature type="compositionally biased region" description="Basic and acidic residues" evidence="1">
    <location>
        <begin position="170"/>
        <end position="191"/>
    </location>
</feature>
<protein>
    <submittedName>
        <fullName evidence="2">Uncharacterized protein</fullName>
    </submittedName>
</protein>